<evidence type="ECO:0000313" key="2">
    <source>
        <dbReference type="Proteomes" id="UP000436088"/>
    </source>
</evidence>
<proteinExistence type="predicted"/>
<keyword evidence="2" id="KW-1185">Reference proteome</keyword>
<name>A0A6A3B8L7_HIBSY</name>
<evidence type="ECO:0000313" key="1">
    <source>
        <dbReference type="EMBL" id="KAE8712108.1"/>
    </source>
</evidence>
<dbReference type="Pfam" id="PF05056">
    <property type="entry name" value="DUF674"/>
    <property type="match status" value="1"/>
</dbReference>
<dbReference type="AlphaFoldDB" id="A0A6A3B8L7"/>
<organism evidence="1 2">
    <name type="scientific">Hibiscus syriacus</name>
    <name type="common">Rose of Sharon</name>
    <dbReference type="NCBI Taxonomy" id="106335"/>
    <lineage>
        <taxon>Eukaryota</taxon>
        <taxon>Viridiplantae</taxon>
        <taxon>Streptophyta</taxon>
        <taxon>Embryophyta</taxon>
        <taxon>Tracheophyta</taxon>
        <taxon>Spermatophyta</taxon>
        <taxon>Magnoliopsida</taxon>
        <taxon>eudicotyledons</taxon>
        <taxon>Gunneridae</taxon>
        <taxon>Pentapetalae</taxon>
        <taxon>rosids</taxon>
        <taxon>malvids</taxon>
        <taxon>Malvales</taxon>
        <taxon>Malvaceae</taxon>
        <taxon>Malvoideae</taxon>
        <taxon>Hibiscus</taxon>
    </lineage>
</organism>
<gene>
    <name evidence="1" type="ORF">F3Y22_tig00110264pilonHSYRG00324</name>
</gene>
<dbReference type="Proteomes" id="UP000436088">
    <property type="component" value="Unassembled WGS sequence"/>
</dbReference>
<dbReference type="EMBL" id="VEPZ02000902">
    <property type="protein sequence ID" value="KAE8712108.1"/>
    <property type="molecule type" value="Genomic_DNA"/>
</dbReference>
<reference evidence="1" key="1">
    <citation type="submission" date="2019-09" db="EMBL/GenBank/DDBJ databases">
        <title>Draft genome information of white flower Hibiscus syriacus.</title>
        <authorList>
            <person name="Kim Y.-M."/>
        </authorList>
    </citation>
    <scope>NUCLEOTIDE SEQUENCE [LARGE SCALE GENOMIC DNA]</scope>
    <source>
        <strain evidence="1">YM2019G1</strain>
    </source>
</reference>
<dbReference type="PANTHER" id="PTHR33103">
    <property type="entry name" value="OS01G0153900 PROTEIN"/>
    <property type="match status" value="1"/>
</dbReference>
<protein>
    <recommendedName>
        <fullName evidence="3">DUF674 domain-containing protein</fullName>
    </recommendedName>
</protein>
<accession>A0A6A3B8L7</accession>
<sequence length="326" mass="36021">MHKCLGFWGYQKLQADSVGTGRSHGLILTVNSLGFLSYQYDHATVSMFRFLEEKVVDMEVNRLFIDLNYKEPRHKDMAANNTVSLKLLVDSTSQRVLFAESGKDFVDFLFNILSLPIGTVTRLLTKHDMVGALGNLYDSLENMNDTYIQPSANKDTLLNPVVSNTTANVPPLLPSTESSKPVGIYRCGNIYNFTNCRLYVTTNSTSICPSCKNVMNQNASVVNPKRKDSSDKEGGYVKGVITYMIMDDLVVRPMSAISCITLLHKFNVKDVGVLEEKTIDVGMDEGVKLLKASMQSKAVLTDVFIEKKTGENGDVGDSACSHSITI</sequence>
<dbReference type="PANTHER" id="PTHR33103:SF110">
    <property type="entry name" value="DUF674 FAMILY PROTEIN"/>
    <property type="match status" value="1"/>
</dbReference>
<evidence type="ECO:0008006" key="3">
    <source>
        <dbReference type="Google" id="ProtNLM"/>
    </source>
</evidence>
<dbReference type="InterPro" id="IPR007750">
    <property type="entry name" value="DUF674"/>
</dbReference>
<comment type="caution">
    <text evidence="1">The sequence shown here is derived from an EMBL/GenBank/DDBJ whole genome shotgun (WGS) entry which is preliminary data.</text>
</comment>